<dbReference type="InterPro" id="IPR036291">
    <property type="entry name" value="NAD(P)-bd_dom_sf"/>
</dbReference>
<keyword evidence="7" id="KW-0443">Lipid metabolism</keyword>
<gene>
    <name evidence="12" type="ORF">DFR71_2967</name>
</gene>
<dbReference type="Pfam" id="PF23024">
    <property type="entry name" value="AMP-dom_DIP2-like"/>
    <property type="match status" value="1"/>
</dbReference>
<dbReference type="GO" id="GO:0071766">
    <property type="term" value="P:Actinobacterium-type cell wall biogenesis"/>
    <property type="evidence" value="ECO:0007669"/>
    <property type="project" value="UniProtKB-ARBA"/>
</dbReference>
<name>A0A4R1FQJ5_9NOCA</name>
<dbReference type="InterPro" id="IPR045851">
    <property type="entry name" value="AMP-bd_C_sf"/>
</dbReference>
<dbReference type="Pfam" id="PF00550">
    <property type="entry name" value="PP-binding"/>
    <property type="match status" value="3"/>
</dbReference>
<dbReference type="InterPro" id="IPR042099">
    <property type="entry name" value="ANL_N_sf"/>
</dbReference>
<dbReference type="Pfam" id="PF00698">
    <property type="entry name" value="Acyl_transf_1"/>
    <property type="match status" value="2"/>
</dbReference>
<dbReference type="SUPFAM" id="SSF47336">
    <property type="entry name" value="ACP-like"/>
    <property type="match status" value="3"/>
</dbReference>
<evidence type="ECO:0000256" key="4">
    <source>
        <dbReference type="ARBA" id="ARBA00022598"/>
    </source>
</evidence>
<dbReference type="InterPro" id="IPR050091">
    <property type="entry name" value="PKS_NRPS_Biosynth_Enz"/>
</dbReference>
<evidence type="ECO:0000256" key="7">
    <source>
        <dbReference type="ARBA" id="ARBA00023098"/>
    </source>
</evidence>
<evidence type="ECO:0000259" key="10">
    <source>
        <dbReference type="PROSITE" id="PS50075"/>
    </source>
</evidence>
<dbReference type="Gene3D" id="3.40.366.10">
    <property type="entry name" value="Malonyl-Coenzyme A Acyl Carrier Protein, domain 2"/>
    <property type="match status" value="2"/>
</dbReference>
<dbReference type="PROSITE" id="PS00606">
    <property type="entry name" value="KS3_1"/>
    <property type="match status" value="2"/>
</dbReference>
<dbReference type="SMART" id="SM00825">
    <property type="entry name" value="PKS_KS"/>
    <property type="match status" value="2"/>
</dbReference>
<dbReference type="PROSITE" id="PS52004">
    <property type="entry name" value="KS3_2"/>
    <property type="match status" value="2"/>
</dbReference>
<organism evidence="12 13">
    <name type="scientific">Nocardia alba</name>
    <dbReference type="NCBI Taxonomy" id="225051"/>
    <lineage>
        <taxon>Bacteria</taxon>
        <taxon>Bacillati</taxon>
        <taxon>Actinomycetota</taxon>
        <taxon>Actinomycetes</taxon>
        <taxon>Mycobacteriales</taxon>
        <taxon>Nocardiaceae</taxon>
        <taxon>Nocardia</taxon>
    </lineage>
</organism>
<dbReference type="InterPro" id="IPR020845">
    <property type="entry name" value="AMP-binding_CS"/>
</dbReference>
<feature type="domain" description="Ketosynthase family 3 (KS3)" evidence="11">
    <location>
        <begin position="640"/>
        <end position="1065"/>
    </location>
</feature>
<dbReference type="GO" id="GO:0031177">
    <property type="term" value="F:phosphopantetheine binding"/>
    <property type="evidence" value="ECO:0007669"/>
    <property type="project" value="InterPro"/>
</dbReference>
<dbReference type="InterPro" id="IPR036736">
    <property type="entry name" value="ACP-like_sf"/>
</dbReference>
<evidence type="ECO:0000256" key="1">
    <source>
        <dbReference type="ARBA" id="ARBA00006432"/>
    </source>
</evidence>
<dbReference type="SUPFAM" id="SSF53901">
    <property type="entry name" value="Thiolase-like"/>
    <property type="match status" value="2"/>
</dbReference>
<dbReference type="SUPFAM" id="SSF51735">
    <property type="entry name" value="NAD(P)-binding Rossmann-fold domains"/>
    <property type="match status" value="2"/>
</dbReference>
<evidence type="ECO:0000256" key="6">
    <source>
        <dbReference type="ARBA" id="ARBA00022832"/>
    </source>
</evidence>
<dbReference type="InterPro" id="IPR014030">
    <property type="entry name" value="Ketoacyl_synth_N"/>
</dbReference>
<keyword evidence="8" id="KW-0511">Multifunctional enzyme</keyword>
<keyword evidence="13" id="KW-1185">Reference proteome</keyword>
<evidence type="ECO:0000256" key="5">
    <source>
        <dbReference type="ARBA" id="ARBA00022679"/>
    </source>
</evidence>
<dbReference type="SUPFAM" id="SSF52151">
    <property type="entry name" value="FabD/lysophospholipase-like"/>
    <property type="match status" value="2"/>
</dbReference>
<dbReference type="PROSITE" id="PS00012">
    <property type="entry name" value="PHOSPHOPANTETHEINE"/>
    <property type="match status" value="1"/>
</dbReference>
<dbReference type="Gene3D" id="1.10.1200.10">
    <property type="entry name" value="ACP-like"/>
    <property type="match status" value="3"/>
</dbReference>
<dbReference type="InterPro" id="IPR001227">
    <property type="entry name" value="Ac_transferase_dom_sf"/>
</dbReference>
<dbReference type="Pfam" id="PF02801">
    <property type="entry name" value="Ketoacyl-synt_C"/>
    <property type="match status" value="2"/>
</dbReference>
<comment type="caution">
    <text evidence="12">The sequence shown here is derived from an EMBL/GenBank/DDBJ whole genome shotgun (WGS) entry which is preliminary data.</text>
</comment>
<evidence type="ECO:0000256" key="9">
    <source>
        <dbReference type="SAM" id="MobiDB-lite"/>
    </source>
</evidence>
<dbReference type="InterPro" id="IPR016035">
    <property type="entry name" value="Acyl_Trfase/lysoPLipase"/>
</dbReference>
<dbReference type="Gene3D" id="3.30.70.3290">
    <property type="match status" value="2"/>
</dbReference>
<dbReference type="Pfam" id="PF16197">
    <property type="entry name" value="KAsynt_C_assoc"/>
    <property type="match status" value="2"/>
</dbReference>
<dbReference type="InterPro" id="IPR009081">
    <property type="entry name" value="PP-bd_ACP"/>
</dbReference>
<dbReference type="InterPro" id="IPR020841">
    <property type="entry name" value="PKS_Beta-ketoAc_synthase_dom"/>
</dbReference>
<dbReference type="PANTHER" id="PTHR43775">
    <property type="entry name" value="FATTY ACID SYNTHASE"/>
    <property type="match status" value="1"/>
</dbReference>
<feature type="domain" description="Carrier" evidence="10">
    <location>
        <begin position="3035"/>
        <end position="3113"/>
    </location>
</feature>
<dbReference type="CDD" id="cd05931">
    <property type="entry name" value="FAAL"/>
    <property type="match status" value="1"/>
</dbReference>
<sequence length="3154" mass="331428">MTFRQLRARVRAAAATIADRSALGDRVVLLAAPGLDYIVSFFACIYAGRVPVPAYPPTSPRHLPRLFAVVRSARAQLLICDQIFYENRAAMFADESVADIGWLSVKEFGEQKDSIEFAEFAPLATSPAFLQYTSGSTSDPKGVIITHENILANAEMAVECFDITEESVCASWLPPYHDMGLIGGIIFPLFAGVTSNLLSPLTFVRSPESWLQVISTYRATHSPGPNFAFAMCSDRISPEIAESLDLSSWTHALCGAEPVDATVLNDFADRFAAQGFDGSGFYPCYGMAETTLVISGGRDRRESTSRLVSVNSLAAGLIATPRDARDARSLVSSGSIPAGTEAVVVDQKTGAPAVADAIGELWVRGPSVAAGYFELPEATAQAFARFLPDGRGPYLATGDLGVIVDGEVYITGRASDLIIIRGRNIYPQDIESSSATAHVGVSGGRSAAFAMDDDSGIVLVQEVSDRQATTALLAEIAASIRTRVSEEHSLAIATIVLVTARRLPLTSSGKVRRKSARAMFLADELPDVLAVFGTNSVSAPAAPAVRPDAAVSRTEIVAAIVAALARRLGSTPESIDTRVPFAALGLDSVKSVQIAQDIAAATGFDIAPTSMWEHPTVEALADELFGGDDVAAAVRDVAVDEPVAVVGMGCRFPGGVTGVDEFWEMLVSGGSGISVVPADRWSIDDVFDADPAAAGRTYSRHGGFVAGVDEFDAALFGIAPREATAMDPQHRLMLEVAWEALEHSGIAPDSLRGSATGVFVGMGAGDYAQVGLESGGTAGLDAYAATGNASNFGANRLSYALGLQGPSVVVDTACSSSLVALHLGCASIRSGESSTVLVGGVNVMSSPTTTVALSKGRMLSPSGQCRTFDAGADGYVRGEGCGVVVLKRLSAAIADGDRVLAVIRGSAVNQDGRSNGLTAPSGRAQHNVVRDALRAAGVEPPEVGYVEAHGTGTALGDPIEVRALAAALGADRGEDSPLVIGSVKTNIGHLEAAAGIAGLIKTVLIMERGVIPPHRNLVELNPHVDWSSVAVRVATEVTAWPGAGRLAGVSSFGFGGTNAHAIVGAAPERESSGPVRASGSVAVKVSGNSVDAIRASAGSLADFLGRRPRIDLTQVAWAADVGRADLAERAAVVAATRTELVDGLRALAAGGVNAAVLAPTRVVGAPPKVAFIVPGHGAAVAGALHEIYGSDPVVTRVIDDIISATGLSLSVLTTASDESRDALRDTRVAQPALYAVAVALGMWWRARGVEPDMVIGHSVGAYAAAALAGVFSATDGARIIADRARLVDELAGPGRMVVAKCARPQIDQLPQVLDGTLAVAVANGPDHHVVSGSIEAVASACELLTAQGIEVIELPVTRAFHSRQMDRVAAALPEFITRFALSPPTTAMISDTSGEPVGAAVCDPAYWAAHTRLPVNFAAALDTMIGRGVDIVVELGPGGLLSHVERAAGERTVLCVAAVAKNLPQRALTRALGLLWTRGVRIDWRAGGPGPDTSITLPTYPFQRQRYWITEPLEPEVVKPEPDRPAPAPRRRKSQQHPPVDVAARDHMRQLLGRQLAELMGVTESLSPAAGLFDLGLTSAMVVELRNQLESITGRTIPSTAVFDHPTIERLADYLVDLTSDNAEPIESARAAEVATEPADNHEPIAIIGLGCRFPGGANDPEAFWRLLREGRDATCEVPQQRWHLDDYASIDPQADLTTYPIRAGFLDTAVDGFDADAFGIAPVEARSMDPQQRLLLEVATEALDDAGYGRDRIADSATGVFIGINTSDYLQRATAAGVAIDPYLATGNTFSVAAGRLSYHLGARGPSMAIDTACSSSLVALHLAVRSLRSGESDAALVGGVNLMLSPATTVSLSKLNALSPDGRCKPFAASADGYGRGEGCGVVVVKRLSDAQADGDRIWAVVRGSAVNQDGRSAGLTVPHGPSQHAVIAEALRDGHLTADAVGYVEAHGTGTPLGDPIEMSALTTALRPHGGGSTPLLVGSAKSNLGHLEAAAGVAGLIKVALMAHHRQVPATLHFDRPSAHIDWSSIGARVATELTDWPARRPMVCGLSSFGFSGTNAHVVVEEAPVTMPGANPVSTDGVSPGLLVLSGRTDDALRATAETYRSWLRGPERADQWASITRTAASYRPHHPARLALVARSAAEAADRLDAIVDTDSFAEVSTVVKPDQSPRLIFAFGGQGTQWAGMGAALLSDDVARETLLRCEATIHEVAGWSLIEQLTADDSYSLLARTEIAQPAIVAVQIALVQMWRGWGVEPDAVVGHSIGEIAAAYCSGALTMESALRIAVRRGRVMRETFGHGAMVVIGASRTVAAELSAEFADTITVAAANSPVNTVLAGAKSSVERVEAIAKSRGLLATRIQQDYAFHSYQMTPLRERLIGEIGSIGVEAPRIAYYSTVTGRRVPAGFRPTPDYWADNMSRAVLFQDALVAACESAESVTVVEISPNAVLRGSIAQSLPGDVESVASMKRGAPVGHSMLTAAGALHVRGHRIDHDRLQPETPQRAQLPTYRWQRQRHWLDFGSGSPVAKAAAPDLLGRNVYDVHWLDVDRVAHPTEASGRWLVVGQPCAAQDTLVELLHQRGASVVEAALYDPELVLDGDRIREHVAALVAECGPVRGVIQLVAAADVATAGFDTVVTVSCAAALATASALAARGSEAKMWLLTSGAVEAGSAPIALEQAPVWGLGRVIGLEHPEIWGGLIDLDPAAAVTDSLPAALDEVIDGDGEDQIALRAGRRLVARLRRSELARPTAPLVRIADDRTYVVTGGRGTLGLRIAEWLTRRGARELVLLGRSPLPESAQPDTHAGRVLATIERLRGQGVTVHTPSVDVADQAQMDHLFAQDRPWSRIAGVVHAAGAFTPASISQLDWPTFQETLTAKVGGTRVVEKACAQADLDFLVLYSSGSSVWGSALAGHYAAANYYLDMTAHRRSRAGAPTYALNWGWFADSHMGAHHDAYFESMGLSALPDVVAFEALDRLIGSGIAQLTVASVDWEQFKPVLEAKRTRPLLAEFEGMATESTATEFHAGLRGAASPAARSRLMVTALQREVAQVLGRDPHSHLDPDLGFFSAGMDSIASVALKRRLDLLLGVSVPATAAFEHPTVNTMSSYLLHDILDLRDDTATDVVEQADNAELDPLSADELLALLDQELENHDN</sequence>
<dbReference type="SMART" id="SM00827">
    <property type="entry name" value="PKS_AT"/>
    <property type="match status" value="2"/>
</dbReference>
<reference evidence="12 13" key="1">
    <citation type="submission" date="2019-03" db="EMBL/GenBank/DDBJ databases">
        <title>Genomic Encyclopedia of Type Strains, Phase IV (KMG-IV): sequencing the most valuable type-strain genomes for metagenomic binning, comparative biology and taxonomic classification.</title>
        <authorList>
            <person name="Goeker M."/>
        </authorList>
    </citation>
    <scope>NUCLEOTIDE SEQUENCE [LARGE SCALE GENOMIC DNA]</scope>
    <source>
        <strain evidence="12 13">DSM 44684</strain>
    </source>
</reference>
<evidence type="ECO:0000256" key="2">
    <source>
        <dbReference type="ARBA" id="ARBA00022450"/>
    </source>
</evidence>
<dbReference type="InterPro" id="IPR014031">
    <property type="entry name" value="Ketoacyl_synth_C"/>
</dbReference>
<keyword evidence="5 12" id="KW-0808">Transferase</keyword>
<dbReference type="Gene3D" id="3.40.50.12780">
    <property type="entry name" value="N-terminal domain of ligase-like"/>
    <property type="match status" value="1"/>
</dbReference>
<dbReference type="GO" id="GO:0004315">
    <property type="term" value="F:3-oxoacyl-[acyl-carrier-protein] synthase activity"/>
    <property type="evidence" value="ECO:0007669"/>
    <property type="project" value="InterPro"/>
</dbReference>
<dbReference type="InterPro" id="IPR016036">
    <property type="entry name" value="Malonyl_transacylase_ACP-bd"/>
</dbReference>
<dbReference type="Pfam" id="PF08659">
    <property type="entry name" value="KR"/>
    <property type="match status" value="1"/>
</dbReference>
<dbReference type="InterPro" id="IPR040097">
    <property type="entry name" value="FAAL/FAAC"/>
</dbReference>
<dbReference type="CDD" id="cd00833">
    <property type="entry name" value="PKS"/>
    <property type="match status" value="2"/>
</dbReference>
<feature type="domain" description="Carrier" evidence="10">
    <location>
        <begin position="1542"/>
        <end position="1619"/>
    </location>
</feature>
<dbReference type="SMART" id="SM01294">
    <property type="entry name" value="PKS_PP_betabranch"/>
    <property type="match status" value="2"/>
</dbReference>
<dbReference type="FunFam" id="3.40.47.10:FF:000019">
    <property type="entry name" value="Polyketide synthase type I"/>
    <property type="match status" value="2"/>
</dbReference>
<dbReference type="GO" id="GO:0006633">
    <property type="term" value="P:fatty acid biosynthetic process"/>
    <property type="evidence" value="ECO:0007669"/>
    <property type="project" value="InterPro"/>
</dbReference>
<dbReference type="Gene3D" id="3.40.47.10">
    <property type="match status" value="2"/>
</dbReference>
<dbReference type="InterPro" id="IPR020806">
    <property type="entry name" value="PKS_PP-bd"/>
</dbReference>
<dbReference type="InterPro" id="IPR018201">
    <property type="entry name" value="Ketoacyl_synth_AS"/>
</dbReference>
<comment type="similarity">
    <text evidence="1">Belongs to the ATP-dependent AMP-binding enzyme family.</text>
</comment>
<dbReference type="InterPro" id="IPR000873">
    <property type="entry name" value="AMP-dep_synth/lig_dom"/>
</dbReference>
<dbReference type="PROSITE" id="PS50075">
    <property type="entry name" value="CARRIER"/>
    <property type="match status" value="3"/>
</dbReference>
<dbReference type="Proteomes" id="UP000294856">
    <property type="component" value="Unassembled WGS sequence"/>
</dbReference>
<dbReference type="InterPro" id="IPR025110">
    <property type="entry name" value="AMP-bd_C"/>
</dbReference>
<evidence type="ECO:0000256" key="8">
    <source>
        <dbReference type="ARBA" id="ARBA00023268"/>
    </source>
</evidence>
<dbReference type="SMART" id="SM00822">
    <property type="entry name" value="PKS_KR"/>
    <property type="match status" value="1"/>
</dbReference>
<dbReference type="GO" id="GO:0016874">
    <property type="term" value="F:ligase activity"/>
    <property type="evidence" value="ECO:0007669"/>
    <property type="project" value="UniProtKB-KW"/>
</dbReference>
<dbReference type="CDD" id="cd08955">
    <property type="entry name" value="KR_2_FAS_SDR_x"/>
    <property type="match status" value="1"/>
</dbReference>
<dbReference type="InterPro" id="IPR013968">
    <property type="entry name" value="PKS_KR"/>
</dbReference>
<evidence type="ECO:0000313" key="13">
    <source>
        <dbReference type="Proteomes" id="UP000294856"/>
    </source>
</evidence>
<keyword evidence="4" id="KW-0436">Ligase</keyword>
<accession>A0A4R1FQJ5</accession>
<dbReference type="Gene3D" id="3.40.50.720">
    <property type="entry name" value="NAD(P)-binding Rossmann-like Domain"/>
    <property type="match status" value="1"/>
</dbReference>
<dbReference type="PROSITE" id="PS00455">
    <property type="entry name" value="AMP_BINDING"/>
    <property type="match status" value="1"/>
</dbReference>
<feature type="domain" description="Carrier" evidence="10">
    <location>
        <begin position="551"/>
        <end position="628"/>
    </location>
</feature>
<dbReference type="InterPro" id="IPR014043">
    <property type="entry name" value="Acyl_transferase_dom"/>
</dbReference>
<feature type="region of interest" description="Disordered" evidence="9">
    <location>
        <begin position="1513"/>
        <end position="1542"/>
    </location>
</feature>
<evidence type="ECO:0000259" key="11">
    <source>
        <dbReference type="PROSITE" id="PS52004"/>
    </source>
</evidence>
<protein>
    <submittedName>
        <fullName evidence="12">Acyl transferase domain-containing protein</fullName>
    </submittedName>
</protein>
<dbReference type="SUPFAM" id="SSF55048">
    <property type="entry name" value="Probable ACP-binding domain of malonyl-CoA ACP transacylase"/>
    <property type="match status" value="2"/>
</dbReference>
<proteinExistence type="inferred from homology"/>
<dbReference type="EMBL" id="SMFR01000002">
    <property type="protein sequence ID" value="TCJ96933.1"/>
    <property type="molecule type" value="Genomic_DNA"/>
</dbReference>
<dbReference type="InterPro" id="IPR032821">
    <property type="entry name" value="PKS_assoc"/>
</dbReference>
<dbReference type="PANTHER" id="PTHR43775:SF37">
    <property type="entry name" value="SI:DKEY-61P9.11"/>
    <property type="match status" value="1"/>
</dbReference>
<evidence type="ECO:0000256" key="3">
    <source>
        <dbReference type="ARBA" id="ARBA00022553"/>
    </source>
</evidence>
<evidence type="ECO:0000313" key="12">
    <source>
        <dbReference type="EMBL" id="TCJ96933.1"/>
    </source>
</evidence>
<feature type="domain" description="Ketosynthase family 3 (KS3)" evidence="11">
    <location>
        <begin position="1642"/>
        <end position="2067"/>
    </location>
</feature>
<keyword evidence="2" id="KW-0596">Phosphopantetheine</keyword>
<keyword evidence="6" id="KW-0276">Fatty acid metabolism</keyword>
<dbReference type="SUPFAM" id="SSF56801">
    <property type="entry name" value="Acetyl-CoA synthetase-like"/>
    <property type="match status" value="1"/>
</dbReference>
<dbReference type="Pfam" id="PF00501">
    <property type="entry name" value="AMP-binding"/>
    <property type="match status" value="1"/>
</dbReference>
<dbReference type="Pfam" id="PF00109">
    <property type="entry name" value="ketoacyl-synt"/>
    <property type="match status" value="2"/>
</dbReference>
<dbReference type="InterPro" id="IPR016039">
    <property type="entry name" value="Thiolase-like"/>
</dbReference>
<dbReference type="InterPro" id="IPR006162">
    <property type="entry name" value="Ppantetheine_attach_site"/>
</dbReference>
<dbReference type="InterPro" id="IPR057326">
    <property type="entry name" value="KR_dom"/>
</dbReference>
<dbReference type="FunFam" id="3.40.50.12780:FF:000013">
    <property type="entry name" value="Long-chain-fatty-acid--AMP ligase FadD32"/>
    <property type="match status" value="1"/>
</dbReference>
<keyword evidence="3" id="KW-0597">Phosphoprotein</keyword>
<dbReference type="STRING" id="1210063.GCA_001612665_00626"/>
<dbReference type="SMART" id="SM00823">
    <property type="entry name" value="PKS_PP"/>
    <property type="match status" value="3"/>
</dbReference>
<dbReference type="Gene3D" id="3.30.300.30">
    <property type="match status" value="1"/>
</dbReference>
<dbReference type="GO" id="GO:0004312">
    <property type="term" value="F:fatty acid synthase activity"/>
    <property type="evidence" value="ECO:0007669"/>
    <property type="project" value="TreeGrafter"/>
</dbReference>